<evidence type="ECO:0000256" key="16">
    <source>
        <dbReference type="SAM" id="MobiDB-lite"/>
    </source>
</evidence>
<dbReference type="InParanoid" id="A0A7M7QLD2"/>
<feature type="region of interest" description="Disordered" evidence="16">
    <location>
        <begin position="5980"/>
        <end position="6003"/>
    </location>
</feature>
<dbReference type="InterPro" id="IPR011009">
    <property type="entry name" value="Kinase-like_dom_sf"/>
</dbReference>
<feature type="compositionally biased region" description="Basic and acidic residues" evidence="16">
    <location>
        <begin position="7400"/>
        <end position="7418"/>
    </location>
</feature>
<keyword evidence="10" id="KW-0472">Membrane</keyword>
<dbReference type="PROSITE" id="PS50853">
    <property type="entry name" value="FN3"/>
    <property type="match status" value="2"/>
</dbReference>
<dbReference type="InterPro" id="IPR008271">
    <property type="entry name" value="Ser/Thr_kinase_AS"/>
</dbReference>
<dbReference type="FunFam" id="2.60.40.10:FF:000022">
    <property type="entry name" value="Cardiac titin"/>
    <property type="match status" value="1"/>
</dbReference>
<evidence type="ECO:0000256" key="14">
    <source>
        <dbReference type="PROSITE-ProRule" id="PRU10141"/>
    </source>
</evidence>
<dbReference type="CDD" id="cd00096">
    <property type="entry name" value="Ig"/>
    <property type="match status" value="4"/>
</dbReference>
<feature type="compositionally biased region" description="Polar residues" evidence="16">
    <location>
        <begin position="6471"/>
        <end position="6482"/>
    </location>
</feature>
<feature type="compositionally biased region" description="Basic and acidic residues" evidence="16">
    <location>
        <begin position="4559"/>
        <end position="4590"/>
    </location>
</feature>
<organism evidence="20 21">
    <name type="scientific">Nasonia vitripennis</name>
    <name type="common">Parasitic wasp</name>
    <dbReference type="NCBI Taxonomy" id="7425"/>
    <lineage>
        <taxon>Eukaryota</taxon>
        <taxon>Metazoa</taxon>
        <taxon>Ecdysozoa</taxon>
        <taxon>Arthropoda</taxon>
        <taxon>Hexapoda</taxon>
        <taxon>Insecta</taxon>
        <taxon>Pterygota</taxon>
        <taxon>Neoptera</taxon>
        <taxon>Endopterygota</taxon>
        <taxon>Hymenoptera</taxon>
        <taxon>Apocrita</taxon>
        <taxon>Proctotrupomorpha</taxon>
        <taxon>Chalcidoidea</taxon>
        <taxon>Pteromalidae</taxon>
        <taxon>Pteromalinae</taxon>
        <taxon>Nasonia</taxon>
    </lineage>
</organism>
<dbReference type="InterPro" id="IPR007110">
    <property type="entry name" value="Ig-like_dom"/>
</dbReference>
<feature type="compositionally biased region" description="Basic residues" evidence="16">
    <location>
        <begin position="6647"/>
        <end position="6656"/>
    </location>
</feature>
<dbReference type="FunFam" id="2.60.40.10:FF:001894">
    <property type="entry name" value="Stretchin-Mlck, isoform V"/>
    <property type="match status" value="1"/>
</dbReference>
<feature type="domain" description="Ig-like" evidence="18">
    <location>
        <begin position="5871"/>
        <end position="5955"/>
    </location>
</feature>
<dbReference type="PANTHER" id="PTHR47633:SF7">
    <property type="entry name" value="TITIN HOMOLOG"/>
    <property type="match status" value="1"/>
</dbReference>
<feature type="region of interest" description="Disordered" evidence="16">
    <location>
        <begin position="3107"/>
        <end position="3802"/>
    </location>
</feature>
<dbReference type="GO" id="GO:0004672">
    <property type="term" value="F:protein kinase activity"/>
    <property type="evidence" value="ECO:0007669"/>
    <property type="project" value="InterPro"/>
</dbReference>
<evidence type="ECO:0000256" key="3">
    <source>
        <dbReference type="ARBA" id="ARBA00006692"/>
    </source>
</evidence>
<feature type="region of interest" description="Disordered" evidence="16">
    <location>
        <begin position="870"/>
        <end position="1012"/>
    </location>
</feature>
<feature type="compositionally biased region" description="Polar residues" evidence="16">
    <location>
        <begin position="1723"/>
        <end position="1744"/>
    </location>
</feature>
<dbReference type="SUPFAM" id="SSF48726">
    <property type="entry name" value="Immunoglobulin"/>
    <property type="match status" value="20"/>
</dbReference>
<feature type="region of interest" description="Disordered" evidence="16">
    <location>
        <begin position="7249"/>
        <end position="7471"/>
    </location>
</feature>
<dbReference type="FunFam" id="1.10.510.10:FF:000175">
    <property type="entry name" value="Myosin light chain kinase, smooth muscle"/>
    <property type="match status" value="1"/>
</dbReference>
<feature type="compositionally biased region" description="Basic and acidic residues" evidence="16">
    <location>
        <begin position="3391"/>
        <end position="3802"/>
    </location>
</feature>
<dbReference type="FunFam" id="2.60.40.10:FF:000425">
    <property type="entry name" value="Myosin light chain kinase"/>
    <property type="match status" value="2"/>
</dbReference>
<dbReference type="FunFam" id="2.60.40.10:FF:001053">
    <property type="entry name" value="Uncharacterized protein, isoform D"/>
    <property type="match status" value="1"/>
</dbReference>
<keyword evidence="13" id="KW-0393">Immunoglobulin domain</keyword>
<feature type="compositionally biased region" description="Low complexity" evidence="16">
    <location>
        <begin position="6448"/>
        <end position="6458"/>
    </location>
</feature>
<feature type="domain" description="Ig-like" evidence="18">
    <location>
        <begin position="4956"/>
        <end position="5044"/>
    </location>
</feature>
<feature type="region of interest" description="Disordered" evidence="16">
    <location>
        <begin position="4403"/>
        <end position="4532"/>
    </location>
</feature>
<comment type="similarity">
    <text evidence="3">Belongs to the protein kinase superfamily. CAMK Ser/Thr protein kinase family.</text>
</comment>
<dbReference type="FunFam" id="2.60.40.10:FF:001452">
    <property type="entry name" value="Uncharacterized protein, isoform F"/>
    <property type="match status" value="1"/>
</dbReference>
<dbReference type="SMART" id="SM00060">
    <property type="entry name" value="FN3"/>
    <property type="match status" value="2"/>
</dbReference>
<dbReference type="PROSITE" id="PS50011">
    <property type="entry name" value="PROTEIN_KINASE_DOM"/>
    <property type="match status" value="1"/>
</dbReference>
<accession>A0A7M7QLD2</accession>
<dbReference type="EnsemblMetazoa" id="XM_031933617">
    <property type="protein sequence ID" value="XP_031789477"/>
    <property type="gene ID" value="LOC100118487"/>
</dbReference>
<feature type="compositionally biased region" description="Basic and acidic residues" evidence="16">
    <location>
        <begin position="4425"/>
        <end position="4514"/>
    </location>
</feature>
<evidence type="ECO:0000256" key="1">
    <source>
        <dbReference type="ARBA" id="ARBA00004236"/>
    </source>
</evidence>
<keyword evidence="9 14" id="KW-0067">ATP-binding</keyword>
<sequence>MTLTDRASRAEVSPWEESEDIALEAYYRLGEDFLVTVNLHPSVDASDYEFELHRGEPPMPSDRFRVEARGNRVQLTLQHASRDDAGHYALIAKKLPHDNESERLFSRRIHMSVDEPSFTEEGDPPLFLRRLTDLTVKVGTRTRFLVEIRSTTDPKVSWHRNDEPIQAGPRFSFVHEGNFYCVDVAPVTVEDQGHWTCMAENLSGRSSCTSHLNVLVPKAYKRPEFVSELRALLTETGTVSLECKVVGVPTPVLKWFKDDKEIKAGDVFALTANPDDPTSLGTYTCEAVNCMGTAYSSSRVHVVGKGSREGSLKPADTFIVTGDPPIFKSILRDESCKIGESLSLSCKVQVPPWPKEIIWYNKEGRVEADDRYKIMEDGLGGYSIQVNPVEAVDEGEWKCVATSAENVKQFTTCYVAMSIPKNYRKPRFMESLKAVLTEEGLVSFECKVVGFPTPLLRWFKDSQELKPGDVYQLTGTNSLGSYCCIAKNCMGEAKSTAELTVEDIQNQLNEEERLQLLTTNQPPKFIKGLRSSEAKISESFKFSVQVSVMPEPSLAWYRDDHPIDNEEKYRIERETLGICHLEIKRLDFCDQAEWKCVASNDFGHSVTSCFLKLIIPRHYKKPRFLENLRAILSDGGAVNLECKVIGVPQPVLKWYKDGEELKPGDIHRIISGQDGTCCLGTYTCEATNCMGSVSSSASLLGFEDRVASAQALEGTSAMLSQIDHERELARNLSLSTIHEERTSQLLDTAQTDHSVTLDDRGEVSFSFDGKEVSVSLYETPDLTEEEALQIVEMYADQLSEHVTEHNVVELPPMRFVKETSTSGNLLMEAVVIDVSPDYFVSVEEGDDLRTEADFEDMSIMDGVSLLSPLTESIDDAREPTRPPRRKSAGSVSLKAQEQLESESFHSAKDPLTSSHKKEEADVDMDVDSEAFADALSSARTRTESIAADTKDQKELRKRSMSGTSSLEAGDSSLDSVSGIMKKKKKGDKKDKKKSRLGEKGSSEESSLGIEDEDHKKLLETKVSFADDEEEDKPASKANKERLVDLLRQISEPVLIIREALIDSDFLYEDDNLINAFVTDNIVIPIQNLCEMIDDIETKALKGAGDRSLLQNVRISILETIGGPTEELLRGLELIRREESDGNIHINLSILESLVDPVDEILFGLAKLENELSGRNISESPIVLERIIRTTNRLGTTLKEADTELKTAMGTALQKINHILNAYLNSITLNQFGVWTENIDAVLVESLARPLEDLERSSKYVMQGNYTEDTSEVISKMSDAFNEILSRLDALVVALEGYESDYRKNFVVNLKTSLVSAAEELSKAKDIKSKSFEESHDNLPEMILDSLIDAQTAVNAVLREVESTTEEKETKVPRVSELALSLAELRDAVSYAVHKTTTLRKVETINALINLKEPLIDLQLSLSVDRVSDEIPIIKNIVSPLDSLKNVMQVVIQHTEKSEPNVEVSVVIKPIYAIVEELQQQIPMILDDLEEDVFKDKADSTEVMGLGKKSAVQQTIDNLQMASELGTVHFDLATVLEKCQKDIGNVETSPIFSKISELRQSIGNTAIAIDKISTSAEPNIENLIEELLDLKIPLLRLQNALLTEDSTSREQQVIVQILQPLKRLKAVTKTFAEEVVQTEPIMSIINLIDDIRKDITLHSKIVTKKAIEEEFNIQSESYSSIDFGHKDFREKAAVESIQDLSVGEQASLRTPDSLLVDSEHDQSSQRSDANKYSQSTDEATQNLVQSDMSIESLVDRATEVSNESPDQVQRARLDKITEKRVIYPKEEFAFVISESLEEIQKDISEILEEFEQESVTTPHSVSKLAEALENLRRTILNVRSKVSKIAVEISDVNSESSHAESYDSAERISLSLKELLQPILEVREALVQTQDHRAPELLLLNRLDQPIRAIEFNVLQLALEAHSHTAESDETSSRASLDAMARALEDIESQIPVALDEVNYRQEILSVLRNVSKPLEEIRERMHEISLDSTNEDNLELDVASILNEPIDTFRDALNELFYRIGSTDHDEKNKDSTLILSYLIEPLVELQNSLSVVRSSRKTSVAETGLLDERKNVILRAVEEVRSGIDEIRNEANKTENITTVEKLIFSSIDGLDAALVSVQNQVSKAKYSRRGSCIGTLQQRAIEPLQQLAEKIGIVEEQMDENTLEFIVEPLETLWKQIQLAQTQFLQSSLDEEAIIEGFLYPAKRLLSSLESIKRERFTIQDNAVNLLQELSEGTSNLGATFLNLQNELIQEGAEENDSIIETLTAVLTPLNNVKPLINEISSSDKTAMEAPIANDQQSKVNDKKKALSLNIKGDEGELNVNVIDHEVDVRVMDRQVENKVPTILTTVETIVDEFIEVSKRETESLTTLKLASTESITEEGSLRNIDRRIEPVVIQTGEITEIDTTSENKVNDGLENKTVNLMETASDLITSRRDSVTALWSMINEPLNNLQQSITSIIETPAVIDAMNKEDVNAMQNHIIMERLTDLQTSIAAMQQIASTDSEELTLASWQENSLPALQNLAISIEELGQHLPMLATQNVTAQDNTTDTEEISYSSNITFALKTLITPLQELRERLGLIVEEQIPYESKPDEIQIGTEGFNMPQYLSKGDFEDQIESQIEILADLDLKTMETKVAVLSQKLVNEHVNVEITVVGEGSKEVMNIAPIENQQEIISNVDQTLLQNAAAEQVIAEEHSDKIQNMHIKLESENAELIVSKDLQELVSFKDAIIGQIQYDDEVEDEEQQALIDIEKAGVVGVANKDYIVTEEVIATEKVQEMESSKVDEANAAIALEENIEKVILENVETTKIETSTLSKENKQSKVSEEASSNIAITDEYSQDFCEDIPPVVLDRPSINIQEIEINKCIAVEQFEKDEVNNQLKDLAFQEELESTAVITQQPEHELVCENIKTSQVKAIAFPETRQEILDNTAEFVDDQLKSMSEDKADVMIKEVPLSEHILAQEQVTVNSTQELNSSNITEIQKGLVSIEPARDFNGIDHLNKPEIQVAESTTSKPDKDLKLTTATIETIDNDEDIASIDSLKMESDHVKTVLIAHEAPVSSEVVGEDSVKEMADLKDVNHTENNVTLSMQTSEELTFGEVTTIDVKQKSGDHEVDFSKTEENAEIKKQEQSEKLEIEEEEGKLIEEVEESKKNKREKSKEERERRENIAEAEKLKKEKGEHETKNEAEDLNRKKDEPEKKQEEHRKQLEEAEKLNTEQTETLEEEKRTKKEEDEKLNKEEEECKKKKVDDGQEQAKAKREQKEEDEHRKKEEDDRKIQEEAKKLKTEKEERENKESAKKLKLEEDQKNIKKSEKVKKEEVEHKEKEKRRKHEEAEKLKTEEAEKLKEEEKDHKKRKEAEKLEIEKEERSKKEEAECKKQEKAEEVKEEEDERKKKQEAEKLKEEEERKKTEAAEKLKLEEEEREKKVEAEKLKKDEEEFKQKAEAEKLRLEEEDRKKKKEAEQLKKEEVEHKKKEKAEKLKKEEEELKKKEESEKLKKEEDEHKKKEEAEKLRLEEEERKKKKEVEQLKKEEEERKKKEEAEKLKKEEEERKKEEKAEKLRLEEEDRKKKEKAEKLRLEEEDRKKTEKAEKLRLEEEDRKKTEKAEKLRLEEEDRKKKEKAEKLRLEEEDRKKKEKAEKLRLEEEDRKKEEAEKLKLEEEEHKKKEEAEKLKLEEEERKKKEEAEKLKKEEEERKKKEEAEKLRLEEEERKKKEEAQKLKLEEEERKKKEEAEKVKLEEEDRKKEEAEKLKLEEEERKKKEEAEKFKKEEEGRKKKEEAEKLKKEEEDRKMKEEAEKLRLDEVDRKKKEEAEKLKLEEEERKKKDEAEKLKKKEVEHKKKEEAEKLRLEEEERKKKEEVEKLRLEEEERKKKKEAEQLKKEQVEHKKKEEAEKLKKKEEELKKKEESEKLKKEEDEHKKKEEAEKVKLEEEECKKKEEAEKVKLEEEECKKKKEAEQLKKEEVEHKKEEEAEKLENEEEELKKKEESEKLKKEEDEHKKKEEAEKVKLEEEKCKKKEEAEKVKLEEEECKKKKEAEQLKKEEVEHYKEEEAEKLENEEEELKKKEESEKLKKEENEYKKKEEAEKVKLEEEECKKKEEAEQVKLEEEECKKKEEAKKVKKEEEERKKKEEAEKVKNEEEERKNKEETEQLKKEEEERRKKEESEKLKKEKDERKKKEEAEQLKKEEEERKKKEEAEKLQKEEEELKKKEEPEKLKKEEDERKKKEEAEKVKLEEEECKKKEEAYKYNFDATESLWSSIEKPLDSLQHLIADIFQTPTTLETIAVAEASLAQLKIEEHLSNLQLSIAAIKLTAGERIENISSLKEGNDSIPLQNLASSLESFCNYLPQIASQTNITQESEKLEDIPYAKPNIAIALELMIKPLQELQESLGLVIEDAPQQMLLHEQTKKDKVSKSGKVQDKKRKEKKETENTTKGEELLKDESSKKYKKESEKKRPEEPLKSPKDENKKKEATERLEKNEEEHKQKVENERLQAKEKQDDECYKKAVEHKEKEEFDAIENEQVADKKEQDDGLKIKYADKLKKENDEKMTRVAERLVKKEEEYKTYDRRLKEQYKINKSKQEVSNETDISHLKSSAMSKTAEYRRRENGRTESNHFEPENGMSNRTKYAKESSSQYYTDNLKVESSSSTPRSVSRDKNLHTSQFSKLSSESLYIRAKTIEKESLTRFDYKKTTISDLSRYKYDSIPDLNRLHPSSESKFLSRSREDLLRRDYDLRSSFLTLLDRASIPDLSSTGRTAYSYNLAKKYDTYSASSLNLDSDSKRRSYARSYNSSSKNFEHPTYTPKSFHSTDYSLSVSDSLALSRSRRRFESRKSAVVYDGTSSTKSSINRSQDRGKCPTFCTKLTNCTVAEGSRIRLICTTIGHPEPQVYWTKNGDRVRTGGRERIKYDNGMATLEIIATQLEDAGYYACLAKNSYGQSSTEATVRVYSVYESAPLGPTFTSALNDKYRLSDRELVLETRVRGQPTPSISWLKDERLLRGDRYKQSLLGDGVCRLEISNPDISDSGQYVCKATSEKSSEQIRHTVHFDDFETKKTRTRKDYNFDSRLYDSPRERENFPKISSTLADYKVPAGGTIALQVEIKDAHASNVTWLRDRGARKEPVTDPKTRTFAESGIYTLIVPEATESETGTYVCRVSNAYGYVDTSATVEVVPLSKFDDLGKPAMFVSRPVDKMIYVMDGEPVSVSFRVSGTPKPRVVWMKGIRDITDGPRSHKEAIDDYVRLTLNRVNSEDEGTYCILVKNIYGCDRSFFTLKVRQRAKSLTPTAERLSLSDRLSDIHIKEQQSYLRNVPGPISSEPIVVDGGRNWLSLSWGKADQRGPAPVIAYRVDAWQMGGDGGARWVELGITPINSFDAFNLRPGGEYKFRVTPRNRYGWGESVTMNGSATVSDDVEIPEFTKILPGQLKALVGSTVNLECEVRSECKFDVKWLRETTEIDSCVDSRCVIKNERSKCSLVLKNIKEDDSGRYICEVSNKAGKVSSYGRILVVNDPKILNADARLKMRFLDGLTEDVPPQFTMRLRDRRVQTSYPVRLTCQAFGCPEPEVTWFKDGKPVIETSTRSIYIDELHFHTLEIARSSLEDSGCYEACAKNENGSVSCRCILVVDKGIRAYIAPEFLYGLDVAYAVKVGGDLRLTAQIEAYPSVGIVWHRDGIRLRPRRRAAMTLSNDGTVELILAKVTSRDAGIYTCTATNEIGKAETTARVSVIGPDDGVTGVDDNFSPHVVVNPPDVDIPYSRVPLFVTKPLSTEAQEGDTVIIQCEVVGDPKPEVMWLRDFLKPDYYRDAAYFRRIGAGPQYSLEIPHAKLDYTGTYSVLARNEHGEAKAVISLQIYAKGQGRSDSTDHSSVKQGNIVSVPTIKSELKNIRCCDGDAVTLECKVYAPSEPPNIRWEKSGKPLALDGDFSAEFDGETAKLIIRHVYPEDEGEYTCVATNELGKAFTSACLVVDVPEGKENVLSQPLLTRPQGLLSANSTPRSTPRSTPVRSLSPNISRGRELKAMNLPRRIDSAGSIRRKPKICPPKFYTIPHNRVAEEGETVRFQCAVAGYPVPWCAWDKDGISVTSSARISIKEKDDVRILEIAEVTLEDAGLYRVTLENDVGRTEATARLEIINRNTLTPRPIRTRSASPRTYPTFSRSLLSTTTRLNGRLQLQCDIRGSPSPSTTWFRNGTRIERSARIKRSFVGERAVIEIAGVKESDAGEYICEAKNLLGTTRSSCKVVVLDAEDPSTKDREPPRFLQSMAEESIVMEGHSYELQARLAGTPLFTVLWLKDGHEVVDSDYYRHVVYEDGGVALRFLNIHPLDAGEYTCVVRNEHGEATCRGLFIVQDYKSASSNSMLSFVKTPVPVFAEKGETACFCARIQSDRSVDVDWAINGKSAREDYRCKIERDGSTSILRIPSVNQRDCGEIRCIASITRGPSISASAQLRLKPSKLLNSLEPRSRSLPRSKDGSVRKPNGVSTPNLRTDNCTVDAKKRASSFTRLSPKTRESSAESISSKSPAVRRKIVNGQASSMSSEKLKEPVVKTGPKLPISRKQAKESPVKKSDVAVNMEPVEITIEPIEKVHLNIEPVERVHVPIDPGFEIDQSIVEILALENIITPVSSEPEVPDKQLSKSTSPVRESSKERVVSIKRISSFKRHHHHNNNNNNEDDHNDKETTKTHVDKKPPPSPRSQTQPEEEMIMTTKQHKEISDNHRDEPALVLRPPDDVITLQGSTVLLEAEYQGHPEPSVKWMRAGRELAADERTHIDSAEGVSRLRLDGITADQSGKYAVSVENALGSDCRFASVAVEGPPEPPCDPPTVKPLRRDTGASSNGASVTWCSPAYDGGCALTGYTVECRRIGELCWRVVAENCLSLCHEAHNLHAGATYLFRVRALNVHGPGEPSPESRPFKVPFVDMDDAEDKLKVEEDQANMEDENGEYDDKEVTAEEGHLFKERYALHEELGKGRYGVVRRVVEKKSEKSFAAKIVRTVKTSDRKQVQEEMKIMNLLRHPKLLRLMAAFESPKEIVMVTEYISGGELFERVVADDFTLTEKDSILFMRQICEGVRYMHKNNVVHLDLKPENIMCHTRTSHRIKLIDFGLAQILSPSQPVRVLFGTPEFIPPEIINYEPIGTESDMWSVGVICYVLLTGLSPFMGDNDAETFANIVRADYDFEDEAFDAISPDAKDFISNLLQKKKELRMSAKQCLSHSWLAQHTENMSRVALPTDKLKKFIVRRKWQKTGNALRALGRMAMLSANRRSPSLSPTSTRSLSEVARSESLDSENLDDSVRREEDESLEHSASEGEIAKKSEQTGEMDSSKVEEESSKELNVDDVVETVKDLNMSSKEQASEDIEKDVCEVKQEDSGDKEIEASSKSNEREDDVNLCNEDNDVTEETEKVLNVQASTDDQKKKEDSDKEVSESKETAEEESDEITVIEKEEDTAEKESLEDEESVKEGSDTSIKDNKADEVFKTVDNDSFKKEKGTTQNFFSKLKKSCDVMANESTSKTIENSVFSRGISKSHFEEPMNNGSAKEVKRLNNKETGVAAGFKANKDIAFDREFTRRSFRKFNTQLEANTDEDTRLDGSPSRGRFAPTGNVSRTAKLFEKLETEQTVHHHHGNNNGLAMTTKDATVSGKPQRSERIQRAFAFWNK</sequence>
<feature type="compositionally biased region" description="Basic and acidic residues" evidence="16">
    <location>
        <begin position="3141"/>
        <end position="3215"/>
    </location>
</feature>
<feature type="domain" description="Ig-like" evidence="18">
    <location>
        <begin position="426"/>
        <end position="500"/>
    </location>
</feature>
<dbReference type="FunFam" id="2.60.40.10:FF:001307">
    <property type="entry name" value="Stretchin-Mlck, isoform V"/>
    <property type="match status" value="3"/>
</dbReference>
<dbReference type="Gene3D" id="1.10.510.10">
    <property type="entry name" value="Transferase(Phosphotransferase) domain 1"/>
    <property type="match status" value="1"/>
</dbReference>
<dbReference type="SMART" id="SM00220">
    <property type="entry name" value="S_TKc"/>
    <property type="match status" value="1"/>
</dbReference>
<dbReference type="InterPro" id="IPR003599">
    <property type="entry name" value="Ig_sub"/>
</dbReference>
<feature type="domain" description="Ig-like" evidence="18">
    <location>
        <begin position="6146"/>
        <end position="6234"/>
    </location>
</feature>
<feature type="compositionally biased region" description="Basic and acidic residues" evidence="16">
    <location>
        <begin position="7348"/>
        <end position="7371"/>
    </location>
</feature>
<dbReference type="InterPro" id="IPR000719">
    <property type="entry name" value="Prot_kinase_dom"/>
</dbReference>
<dbReference type="InterPro" id="IPR036116">
    <property type="entry name" value="FN3_sf"/>
</dbReference>
<comment type="subcellular location">
    <subcellularLocation>
        <location evidence="1">Cell membrane</location>
    </subcellularLocation>
    <subcellularLocation>
        <location evidence="2">Cytoplasm</location>
    </subcellularLocation>
</comment>
<feature type="domain" description="Ig-like" evidence="18">
    <location>
        <begin position="5180"/>
        <end position="5280"/>
    </location>
</feature>
<feature type="region of interest" description="Disordered" evidence="16">
    <location>
        <begin position="4559"/>
        <end position="4659"/>
    </location>
</feature>
<dbReference type="GO" id="GO:0005737">
    <property type="term" value="C:cytoplasm"/>
    <property type="evidence" value="ECO:0007669"/>
    <property type="project" value="UniProtKB-SubCell"/>
</dbReference>
<feature type="region of interest" description="Disordered" evidence="16">
    <location>
        <begin position="7570"/>
        <end position="7589"/>
    </location>
</feature>
<dbReference type="Gene3D" id="3.30.200.20">
    <property type="entry name" value="Phosphorylase Kinase, domain 1"/>
    <property type="match status" value="1"/>
</dbReference>
<evidence type="ECO:0000259" key="19">
    <source>
        <dbReference type="PROSITE" id="PS50853"/>
    </source>
</evidence>
<feature type="domain" description="Ig-like" evidence="18">
    <location>
        <begin position="622"/>
        <end position="700"/>
    </location>
</feature>
<reference evidence="20" key="1">
    <citation type="submission" date="2021-01" db="UniProtKB">
        <authorList>
            <consortium name="EnsemblMetazoa"/>
        </authorList>
    </citation>
    <scope>IDENTIFICATION</scope>
</reference>
<feature type="domain" description="Ig-like" evidence="18">
    <location>
        <begin position="324"/>
        <end position="411"/>
    </location>
</feature>
<keyword evidence="5" id="KW-0963">Cytoplasm</keyword>
<evidence type="ECO:0000313" key="21">
    <source>
        <dbReference type="Proteomes" id="UP000002358"/>
    </source>
</evidence>
<feature type="domain" description="Protein kinase" evidence="17">
    <location>
        <begin position="6950"/>
        <end position="7205"/>
    </location>
</feature>
<feature type="domain" description="Ig-like" evidence="18">
    <location>
        <begin position="5754"/>
        <end position="5843"/>
    </location>
</feature>
<feature type="compositionally biased region" description="Acidic residues" evidence="16">
    <location>
        <begin position="7372"/>
        <end position="7387"/>
    </location>
</feature>
<dbReference type="InterPro" id="IPR003961">
    <property type="entry name" value="FN3_dom"/>
</dbReference>
<dbReference type="PANTHER" id="PTHR47633">
    <property type="entry name" value="IMMUNOGLOBULIN"/>
    <property type="match status" value="1"/>
</dbReference>
<feature type="compositionally biased region" description="Basic and acidic residues" evidence="16">
    <location>
        <begin position="6662"/>
        <end position="6679"/>
    </location>
</feature>
<keyword evidence="8 14" id="KW-0547">Nucleotide-binding</keyword>
<feature type="domain" description="Ig-like" evidence="18">
    <location>
        <begin position="217"/>
        <end position="303"/>
    </location>
</feature>
<proteinExistence type="inferred from homology"/>
<evidence type="ECO:0000256" key="9">
    <source>
        <dbReference type="ARBA" id="ARBA00022840"/>
    </source>
</evidence>
<dbReference type="InterPro" id="IPR003598">
    <property type="entry name" value="Ig_sub2"/>
</dbReference>
<dbReference type="GO" id="GO:0030154">
    <property type="term" value="P:cell differentiation"/>
    <property type="evidence" value="ECO:0007669"/>
    <property type="project" value="UniProtKB-ARBA"/>
</dbReference>
<feature type="domain" description="Ig-like" evidence="18">
    <location>
        <begin position="5411"/>
        <end position="5496"/>
    </location>
</feature>
<feature type="region of interest" description="Disordered" evidence="16">
    <location>
        <begin position="6448"/>
        <end position="6515"/>
    </location>
</feature>
<feature type="region of interest" description="Disordered" evidence="16">
    <location>
        <begin position="1714"/>
        <end position="1744"/>
    </location>
</feature>
<evidence type="ECO:0000256" key="5">
    <source>
        <dbReference type="ARBA" id="ARBA00022490"/>
    </source>
</evidence>
<evidence type="ECO:0000256" key="13">
    <source>
        <dbReference type="ARBA" id="ARBA00023319"/>
    </source>
</evidence>
<evidence type="ECO:0000256" key="6">
    <source>
        <dbReference type="ARBA" id="ARBA00022729"/>
    </source>
</evidence>
<name>A0A7M7QLD2_NASVI</name>
<dbReference type="Pfam" id="PF07679">
    <property type="entry name" value="I-set"/>
    <property type="match status" value="20"/>
</dbReference>
<evidence type="ECO:0000256" key="10">
    <source>
        <dbReference type="ARBA" id="ARBA00023136"/>
    </source>
</evidence>
<dbReference type="Gene3D" id="2.60.40.10">
    <property type="entry name" value="Immunoglobulins"/>
    <property type="match status" value="22"/>
</dbReference>
<feature type="compositionally biased region" description="Polar residues" evidence="16">
    <location>
        <begin position="4620"/>
        <end position="4637"/>
    </location>
</feature>
<keyword evidence="7" id="KW-0677">Repeat</keyword>
<dbReference type="InterPro" id="IPR013783">
    <property type="entry name" value="Ig-like_fold"/>
</dbReference>
<feature type="compositionally biased region" description="Basic and acidic residues" evidence="16">
    <location>
        <begin position="4600"/>
        <end position="4617"/>
    </location>
</feature>
<feature type="domain" description="Ig-like" evidence="18">
    <location>
        <begin position="4856"/>
        <end position="4944"/>
    </location>
</feature>
<dbReference type="Proteomes" id="UP000002358">
    <property type="component" value="Chromosome 1"/>
</dbReference>
<dbReference type="Pfam" id="PF00069">
    <property type="entry name" value="Pkinase"/>
    <property type="match status" value="1"/>
</dbReference>
<feature type="compositionally biased region" description="Polar residues" evidence="16">
    <location>
        <begin position="7613"/>
        <end position="7630"/>
    </location>
</feature>
<evidence type="ECO:0000256" key="12">
    <source>
        <dbReference type="ARBA" id="ARBA00023180"/>
    </source>
</evidence>
<dbReference type="SMART" id="SM00408">
    <property type="entry name" value="IGc2"/>
    <property type="match status" value="19"/>
</dbReference>
<dbReference type="GO" id="GO:0005886">
    <property type="term" value="C:plasma membrane"/>
    <property type="evidence" value="ECO:0007669"/>
    <property type="project" value="UniProtKB-SubCell"/>
</dbReference>
<dbReference type="InterPro" id="IPR036179">
    <property type="entry name" value="Ig-like_dom_sf"/>
</dbReference>
<feature type="region of interest" description="Disordered" evidence="16">
    <location>
        <begin position="6616"/>
        <end position="6713"/>
    </location>
</feature>
<feature type="compositionally biased region" description="Basic and acidic residues" evidence="16">
    <location>
        <begin position="7447"/>
        <end position="7471"/>
    </location>
</feature>
<dbReference type="CDD" id="cd00063">
    <property type="entry name" value="FN3"/>
    <property type="match status" value="2"/>
</dbReference>
<dbReference type="FunFam" id="2.60.40.10:FF:000107">
    <property type="entry name" value="Myosin, light chain kinase a"/>
    <property type="match status" value="4"/>
</dbReference>
<dbReference type="SUPFAM" id="SSF49265">
    <property type="entry name" value="Fibronectin type III"/>
    <property type="match status" value="1"/>
</dbReference>
<dbReference type="RefSeq" id="XP_031789477.1">
    <property type="nucleotide sequence ID" value="XM_031933617.2"/>
</dbReference>
<evidence type="ECO:0000259" key="17">
    <source>
        <dbReference type="PROSITE" id="PS50011"/>
    </source>
</evidence>
<dbReference type="KEGG" id="nvi:100118487"/>
<keyword evidence="4" id="KW-1003">Cell membrane</keyword>
<feature type="region of interest" description="Disordered" evidence="16">
    <location>
        <begin position="7605"/>
        <end position="7633"/>
    </location>
</feature>
<dbReference type="PROSITE" id="PS00108">
    <property type="entry name" value="PROTEIN_KINASE_ST"/>
    <property type="match status" value="1"/>
</dbReference>
<keyword evidence="12" id="KW-0325">Glycoprotein</keyword>
<feature type="domain" description="Ig-like" evidence="18">
    <location>
        <begin position="6035"/>
        <end position="6123"/>
    </location>
</feature>
<dbReference type="GO" id="GO:0005524">
    <property type="term" value="F:ATP binding"/>
    <property type="evidence" value="ECO:0007669"/>
    <property type="project" value="UniProtKB-UniRule"/>
</dbReference>
<feature type="compositionally biased region" description="Basic and acidic residues" evidence="16">
    <location>
        <begin position="3107"/>
        <end position="3134"/>
    </location>
</feature>
<keyword evidence="11" id="KW-1015">Disulfide bond</keyword>
<feature type="compositionally biased region" description="Acidic residues" evidence="16">
    <location>
        <begin position="7419"/>
        <end position="7446"/>
    </location>
</feature>
<feature type="domain" description="Fibronectin type-III" evidence="19">
    <location>
        <begin position="6813"/>
        <end position="6908"/>
    </location>
</feature>
<feature type="compositionally biased region" description="Low complexity" evidence="16">
    <location>
        <begin position="7252"/>
        <end position="7265"/>
    </location>
</feature>
<dbReference type="GO" id="GO:0009653">
    <property type="term" value="P:anatomical structure morphogenesis"/>
    <property type="evidence" value="ECO:0007669"/>
    <property type="project" value="UniProtKB-ARBA"/>
</dbReference>
<dbReference type="PROSITE" id="PS00107">
    <property type="entry name" value="PROTEIN_KINASE_ATP"/>
    <property type="match status" value="1"/>
</dbReference>
<dbReference type="SUPFAM" id="SSF56112">
    <property type="entry name" value="Protein kinase-like (PK-like)"/>
    <property type="match status" value="1"/>
</dbReference>
<dbReference type="FunFam" id="2.60.40.10:FF:000612">
    <property type="entry name" value="palladin isoform X1"/>
    <property type="match status" value="1"/>
</dbReference>
<feature type="compositionally biased region" description="Polar residues" evidence="16">
    <location>
        <begin position="5983"/>
        <end position="6003"/>
    </location>
</feature>
<dbReference type="InterPro" id="IPR017441">
    <property type="entry name" value="Protein_kinase_ATP_BS"/>
</dbReference>
<dbReference type="FunFam" id="2.60.40.10:FF:000328">
    <property type="entry name" value="CLUMA_CG000981, isoform A"/>
    <property type="match status" value="1"/>
</dbReference>
<feature type="domain" description="Ig-like" evidence="18">
    <location>
        <begin position="124"/>
        <end position="213"/>
    </location>
</feature>
<feature type="compositionally biased region" description="Basic and acidic residues" evidence="16">
    <location>
        <begin position="3331"/>
        <end position="3384"/>
    </location>
</feature>
<keyword evidence="15" id="KW-0175">Coiled coil</keyword>
<feature type="compositionally biased region" description="Basic residues" evidence="16">
    <location>
        <begin position="980"/>
        <end position="994"/>
    </location>
</feature>
<evidence type="ECO:0000256" key="11">
    <source>
        <dbReference type="ARBA" id="ARBA00023157"/>
    </source>
</evidence>
<feature type="compositionally biased region" description="Basic and acidic residues" evidence="16">
    <location>
        <begin position="6699"/>
        <end position="6711"/>
    </location>
</feature>
<evidence type="ECO:0000256" key="15">
    <source>
        <dbReference type="SAM" id="Coils"/>
    </source>
</evidence>
<feature type="region of interest" description="Disordered" evidence="16">
    <location>
        <begin position="3816"/>
        <end position="4234"/>
    </location>
</feature>
<feature type="coiled-coil region" evidence="15">
    <location>
        <begin position="1792"/>
        <end position="1840"/>
    </location>
</feature>
<feature type="domain" description="Ig-like" evidence="18">
    <location>
        <begin position="6249"/>
        <end position="6327"/>
    </location>
</feature>
<evidence type="ECO:0000256" key="8">
    <source>
        <dbReference type="ARBA" id="ARBA00022741"/>
    </source>
</evidence>
<evidence type="ECO:0000313" key="20">
    <source>
        <dbReference type="EnsemblMetazoa" id="XP_031789477"/>
    </source>
</evidence>
<keyword evidence="21" id="KW-1185">Reference proteome</keyword>
<feature type="domain" description="Ig-like" evidence="18">
    <location>
        <begin position="5530"/>
        <end position="5720"/>
    </location>
</feature>
<feature type="compositionally biased region" description="Basic and acidic residues" evidence="16">
    <location>
        <begin position="4404"/>
        <end position="4418"/>
    </location>
</feature>
<keyword evidence="6" id="KW-0732">Signal</keyword>
<dbReference type="Pfam" id="PF00041">
    <property type="entry name" value="fn3"/>
    <property type="match status" value="1"/>
</dbReference>
<dbReference type="SMART" id="SM00409">
    <property type="entry name" value="IG"/>
    <property type="match status" value="21"/>
</dbReference>
<feature type="compositionally biased region" description="Basic and acidic residues" evidence="16">
    <location>
        <begin position="4522"/>
        <end position="4532"/>
    </location>
</feature>
<evidence type="ECO:0000259" key="18">
    <source>
        <dbReference type="PROSITE" id="PS50835"/>
    </source>
</evidence>
<dbReference type="GO" id="GO:0040017">
    <property type="term" value="P:positive regulation of locomotion"/>
    <property type="evidence" value="ECO:0007669"/>
    <property type="project" value="UniProtKB-ARBA"/>
</dbReference>
<dbReference type="CDD" id="cd14103">
    <property type="entry name" value="STKc_MLCK"/>
    <property type="match status" value="1"/>
</dbReference>
<feature type="domain" description="Ig-like" evidence="18">
    <location>
        <begin position="6711"/>
        <end position="6800"/>
    </location>
</feature>
<evidence type="ECO:0000256" key="2">
    <source>
        <dbReference type="ARBA" id="ARBA00004496"/>
    </source>
</evidence>
<feature type="compositionally biased region" description="Basic and acidic residues" evidence="16">
    <location>
        <begin position="7280"/>
        <end position="7323"/>
    </location>
</feature>
<feature type="domain" description="Ig-like" evidence="18">
    <location>
        <begin position="523"/>
        <end position="607"/>
    </location>
</feature>
<feature type="domain" description="Ig-like" evidence="18">
    <location>
        <begin position="5076"/>
        <end position="5167"/>
    </location>
</feature>
<dbReference type="GeneID" id="100118487"/>
<dbReference type="GO" id="GO:0060298">
    <property type="term" value="P:positive regulation of sarcomere organization"/>
    <property type="evidence" value="ECO:0007669"/>
    <property type="project" value="UniProtKB-ARBA"/>
</dbReference>
<protein>
    <submittedName>
        <fullName evidence="20">Uncharacterized protein</fullName>
    </submittedName>
</protein>
<evidence type="ECO:0000256" key="7">
    <source>
        <dbReference type="ARBA" id="ARBA00022737"/>
    </source>
</evidence>
<feature type="compositionally biased region" description="Basic and acidic residues" evidence="16">
    <location>
        <begin position="3224"/>
        <end position="3324"/>
    </location>
</feature>
<dbReference type="InterPro" id="IPR013098">
    <property type="entry name" value="Ig_I-set"/>
</dbReference>
<dbReference type="PROSITE" id="PS50835">
    <property type="entry name" value="IG_LIKE"/>
    <property type="match status" value="19"/>
</dbReference>
<feature type="binding site" evidence="14">
    <location>
        <position position="6979"/>
    </location>
    <ligand>
        <name>ATP</name>
        <dbReference type="ChEBI" id="CHEBI:30616"/>
    </ligand>
</feature>
<feature type="region of interest" description="Disordered" evidence="16">
    <location>
        <begin position="4787"/>
        <end position="4809"/>
    </location>
</feature>
<feature type="compositionally biased region" description="Acidic residues" evidence="16">
    <location>
        <begin position="920"/>
        <end position="930"/>
    </location>
</feature>
<dbReference type="OrthoDB" id="6070751at2759"/>
<feature type="domain" description="Ig-like" evidence="18">
    <location>
        <begin position="6370"/>
        <end position="6435"/>
    </location>
</feature>
<feature type="domain" description="Fibronectin type-III" evidence="19">
    <location>
        <begin position="5307"/>
        <end position="5407"/>
    </location>
</feature>
<dbReference type="GO" id="GO:0045989">
    <property type="term" value="P:positive regulation of striated muscle contraction"/>
    <property type="evidence" value="ECO:0007669"/>
    <property type="project" value="UniProtKB-ARBA"/>
</dbReference>
<evidence type="ECO:0000256" key="4">
    <source>
        <dbReference type="ARBA" id="ARBA00022475"/>
    </source>
</evidence>
<dbReference type="FunCoup" id="A0A7M7QLD2">
    <property type="interactions" value="45"/>
</dbReference>